<name>A0ABP9J175_9MICO</name>
<dbReference type="InterPro" id="IPR000182">
    <property type="entry name" value="GNAT_dom"/>
</dbReference>
<dbReference type="PANTHER" id="PTHR43877:SF1">
    <property type="entry name" value="ACETYLTRANSFERASE"/>
    <property type="match status" value="1"/>
</dbReference>
<accession>A0ABP9J175</accession>
<gene>
    <name evidence="4" type="ORF">GCM10023258_03580</name>
</gene>
<feature type="domain" description="N-acetyltransferase" evidence="3">
    <location>
        <begin position="11"/>
        <end position="162"/>
    </location>
</feature>
<evidence type="ECO:0000259" key="3">
    <source>
        <dbReference type="PROSITE" id="PS51186"/>
    </source>
</evidence>
<dbReference type="Pfam" id="PF00583">
    <property type="entry name" value="Acetyltransf_1"/>
    <property type="match status" value="1"/>
</dbReference>
<keyword evidence="1" id="KW-0808">Transferase</keyword>
<comment type="caution">
    <text evidence="4">The sequence shown here is derived from an EMBL/GenBank/DDBJ whole genome shotgun (WGS) entry which is preliminary data.</text>
</comment>
<dbReference type="InterPro" id="IPR050832">
    <property type="entry name" value="Bact_Acetyltransf"/>
</dbReference>
<proteinExistence type="predicted"/>
<protein>
    <submittedName>
        <fullName evidence="4">GNAT family N-acetyltransferase</fullName>
    </submittedName>
</protein>
<evidence type="ECO:0000256" key="1">
    <source>
        <dbReference type="ARBA" id="ARBA00022679"/>
    </source>
</evidence>
<dbReference type="Gene3D" id="3.40.630.30">
    <property type="match status" value="1"/>
</dbReference>
<dbReference type="PROSITE" id="PS51186">
    <property type="entry name" value="GNAT"/>
    <property type="match status" value="1"/>
</dbReference>
<dbReference type="RefSeq" id="WP_345505771.1">
    <property type="nucleotide sequence ID" value="NZ_BAABIW010000004.1"/>
</dbReference>
<dbReference type="SUPFAM" id="SSF55729">
    <property type="entry name" value="Acyl-CoA N-acyltransferases (Nat)"/>
    <property type="match status" value="1"/>
</dbReference>
<evidence type="ECO:0000313" key="5">
    <source>
        <dbReference type="Proteomes" id="UP001500427"/>
    </source>
</evidence>
<sequence>MAPGATGPGETRVRVAAVHDAPDVGHLLRDFNEEFDAPGPTAAELTTRFASLLALPDVLVVLAEAAGHPDGVGFALLTLRPTPYYDGPLAQLEELYVRPALRDQGIGTLVLREALRLVAERGAGEVLINVDEVDVDTRRFYERHGFTDVEPGTDSRMLCYLRVL</sequence>
<keyword evidence="5" id="KW-1185">Reference proteome</keyword>
<evidence type="ECO:0000256" key="2">
    <source>
        <dbReference type="ARBA" id="ARBA00023315"/>
    </source>
</evidence>
<evidence type="ECO:0000313" key="4">
    <source>
        <dbReference type="EMBL" id="GAA5017371.1"/>
    </source>
</evidence>
<keyword evidence="2" id="KW-0012">Acyltransferase</keyword>
<dbReference type="EMBL" id="BAABIW010000004">
    <property type="protein sequence ID" value="GAA5017371.1"/>
    <property type="molecule type" value="Genomic_DNA"/>
</dbReference>
<dbReference type="CDD" id="cd04301">
    <property type="entry name" value="NAT_SF"/>
    <property type="match status" value="1"/>
</dbReference>
<organism evidence="4 5">
    <name type="scientific">Terrabacter aeriphilus</name>
    <dbReference type="NCBI Taxonomy" id="515662"/>
    <lineage>
        <taxon>Bacteria</taxon>
        <taxon>Bacillati</taxon>
        <taxon>Actinomycetota</taxon>
        <taxon>Actinomycetes</taxon>
        <taxon>Micrococcales</taxon>
        <taxon>Intrasporangiaceae</taxon>
        <taxon>Terrabacter</taxon>
    </lineage>
</organism>
<dbReference type="Proteomes" id="UP001500427">
    <property type="component" value="Unassembled WGS sequence"/>
</dbReference>
<reference evidence="5" key="1">
    <citation type="journal article" date="2019" name="Int. J. Syst. Evol. Microbiol.">
        <title>The Global Catalogue of Microorganisms (GCM) 10K type strain sequencing project: providing services to taxonomists for standard genome sequencing and annotation.</title>
        <authorList>
            <consortium name="The Broad Institute Genomics Platform"/>
            <consortium name="The Broad Institute Genome Sequencing Center for Infectious Disease"/>
            <person name="Wu L."/>
            <person name="Ma J."/>
        </authorList>
    </citation>
    <scope>NUCLEOTIDE SEQUENCE [LARGE SCALE GENOMIC DNA]</scope>
    <source>
        <strain evidence="5">JCM 17687</strain>
    </source>
</reference>
<dbReference type="PANTHER" id="PTHR43877">
    <property type="entry name" value="AMINOALKYLPHOSPHONATE N-ACETYLTRANSFERASE-RELATED-RELATED"/>
    <property type="match status" value="1"/>
</dbReference>
<dbReference type="InterPro" id="IPR016181">
    <property type="entry name" value="Acyl_CoA_acyltransferase"/>
</dbReference>